<dbReference type="Proteomes" id="UP001642487">
    <property type="component" value="Chromosome 5"/>
</dbReference>
<accession>A0ABP0YPP3</accession>
<evidence type="ECO:0000313" key="2">
    <source>
        <dbReference type="EMBL" id="CAK9322344.1"/>
    </source>
</evidence>
<name>A0ABP0YPP3_9ROSI</name>
<feature type="chain" id="PRO_5045320141" description="Secreted protein" evidence="1">
    <location>
        <begin position="20"/>
        <end position="100"/>
    </location>
</feature>
<organism evidence="2 3">
    <name type="scientific">Citrullus colocynthis</name>
    <name type="common">colocynth</name>
    <dbReference type="NCBI Taxonomy" id="252529"/>
    <lineage>
        <taxon>Eukaryota</taxon>
        <taxon>Viridiplantae</taxon>
        <taxon>Streptophyta</taxon>
        <taxon>Embryophyta</taxon>
        <taxon>Tracheophyta</taxon>
        <taxon>Spermatophyta</taxon>
        <taxon>Magnoliopsida</taxon>
        <taxon>eudicotyledons</taxon>
        <taxon>Gunneridae</taxon>
        <taxon>Pentapetalae</taxon>
        <taxon>rosids</taxon>
        <taxon>fabids</taxon>
        <taxon>Cucurbitales</taxon>
        <taxon>Cucurbitaceae</taxon>
        <taxon>Benincaseae</taxon>
        <taxon>Citrullus</taxon>
    </lineage>
</organism>
<feature type="signal peptide" evidence="1">
    <location>
        <begin position="1"/>
        <end position="19"/>
    </location>
</feature>
<evidence type="ECO:0000256" key="1">
    <source>
        <dbReference type="SAM" id="SignalP"/>
    </source>
</evidence>
<gene>
    <name evidence="2" type="ORF">CITCOLO1_LOCUS14489</name>
</gene>
<keyword evidence="3" id="KW-1185">Reference proteome</keyword>
<sequence>MAFGSFVALFLVLVLVAYSAMIGHHHSRLKLSASAIPSSVLLPSIVEAPAPSASGAGFAFLATSPHTSRPMKKVFLFFHGSACDFVLRLHVGCGQADNER</sequence>
<proteinExistence type="predicted"/>
<keyword evidence="1" id="KW-0732">Signal</keyword>
<reference evidence="2 3" key="1">
    <citation type="submission" date="2024-03" db="EMBL/GenBank/DDBJ databases">
        <authorList>
            <person name="Gkanogiannis A."/>
            <person name="Becerra Lopez-Lavalle L."/>
        </authorList>
    </citation>
    <scope>NUCLEOTIDE SEQUENCE [LARGE SCALE GENOMIC DNA]</scope>
</reference>
<evidence type="ECO:0008006" key="4">
    <source>
        <dbReference type="Google" id="ProtNLM"/>
    </source>
</evidence>
<protein>
    <recommendedName>
        <fullName evidence="4">Secreted protein</fullName>
    </recommendedName>
</protein>
<dbReference type="EMBL" id="OZ021739">
    <property type="protein sequence ID" value="CAK9322344.1"/>
    <property type="molecule type" value="Genomic_DNA"/>
</dbReference>
<evidence type="ECO:0000313" key="3">
    <source>
        <dbReference type="Proteomes" id="UP001642487"/>
    </source>
</evidence>